<protein>
    <submittedName>
        <fullName evidence="1">Uncharacterized protein</fullName>
    </submittedName>
</protein>
<dbReference type="Proteomes" id="UP000824890">
    <property type="component" value="Unassembled WGS sequence"/>
</dbReference>
<accession>A0ABQ8A5Y1</accession>
<organism evidence="1 2">
    <name type="scientific">Brassica napus</name>
    <name type="common">Rape</name>
    <dbReference type="NCBI Taxonomy" id="3708"/>
    <lineage>
        <taxon>Eukaryota</taxon>
        <taxon>Viridiplantae</taxon>
        <taxon>Streptophyta</taxon>
        <taxon>Embryophyta</taxon>
        <taxon>Tracheophyta</taxon>
        <taxon>Spermatophyta</taxon>
        <taxon>Magnoliopsida</taxon>
        <taxon>eudicotyledons</taxon>
        <taxon>Gunneridae</taxon>
        <taxon>Pentapetalae</taxon>
        <taxon>rosids</taxon>
        <taxon>malvids</taxon>
        <taxon>Brassicales</taxon>
        <taxon>Brassicaceae</taxon>
        <taxon>Brassiceae</taxon>
        <taxon>Brassica</taxon>
    </lineage>
</organism>
<comment type="caution">
    <text evidence="1">The sequence shown here is derived from an EMBL/GenBank/DDBJ whole genome shotgun (WGS) entry which is preliminary data.</text>
</comment>
<keyword evidence="2" id="KW-1185">Reference proteome</keyword>
<gene>
    <name evidence="1" type="ORF">HID58_050217</name>
</gene>
<name>A0ABQ8A5Y1_BRANA</name>
<proteinExistence type="predicted"/>
<dbReference type="EMBL" id="JAGKQM010000013">
    <property type="protein sequence ID" value="KAH0887788.1"/>
    <property type="molecule type" value="Genomic_DNA"/>
</dbReference>
<reference evidence="1 2" key="1">
    <citation type="submission" date="2021-05" db="EMBL/GenBank/DDBJ databases">
        <title>Genome Assembly of Synthetic Allotetraploid Brassica napus Reveals Homoeologous Exchanges between Subgenomes.</title>
        <authorList>
            <person name="Davis J.T."/>
        </authorList>
    </citation>
    <scope>NUCLEOTIDE SEQUENCE [LARGE SCALE GENOMIC DNA]</scope>
    <source>
        <strain evidence="2">cv. Da-Ae</strain>
        <tissue evidence="1">Seedling</tissue>
    </source>
</reference>
<feature type="non-terminal residue" evidence="1">
    <location>
        <position position="1"/>
    </location>
</feature>
<sequence length="121" mass="13926">KRLFGLRHTTMHVHHNWSSNWSPFGSITKYLRGESSRNTGIPTAATLAELWDQGTWQLLPARSEASIYCIWAERNARLHRSRFRPPSAIVKEIHTIVKLRIASIRIDDPHLASVLFQAWVS</sequence>
<evidence type="ECO:0000313" key="2">
    <source>
        <dbReference type="Proteomes" id="UP000824890"/>
    </source>
</evidence>
<evidence type="ECO:0000313" key="1">
    <source>
        <dbReference type="EMBL" id="KAH0887788.1"/>
    </source>
</evidence>